<organism evidence="6 7">
    <name type="scientific">Clonorchis sinensis</name>
    <name type="common">Chinese liver fluke</name>
    <dbReference type="NCBI Taxonomy" id="79923"/>
    <lineage>
        <taxon>Eukaryota</taxon>
        <taxon>Metazoa</taxon>
        <taxon>Spiralia</taxon>
        <taxon>Lophotrochozoa</taxon>
        <taxon>Platyhelminthes</taxon>
        <taxon>Trematoda</taxon>
        <taxon>Digenea</taxon>
        <taxon>Opisthorchiida</taxon>
        <taxon>Opisthorchiata</taxon>
        <taxon>Opisthorchiidae</taxon>
        <taxon>Clonorchis</taxon>
    </lineage>
</organism>
<comment type="similarity">
    <text evidence="1">Belongs to the archease family.</text>
</comment>
<dbReference type="InterPro" id="IPR023572">
    <property type="entry name" value="Archease_dom"/>
</dbReference>
<keyword evidence="4" id="KW-0106">Calcium</keyword>
<sequence>MVRCITKPEIPVVKYEYLDHTADVQLHSWGDTLKEAFEQIAMAMFGYMTTNYDSVEMLEPYETEAKGEDSLSLLYHFLDEWLFAFSAEPYFIPRVVYITEFDMENFRIKSVGWGEPFQLGKHPQGTEVKAITYSNMQIHDKEDQHELFVIIDI</sequence>
<dbReference type="OrthoDB" id="2190767at2759"/>
<dbReference type="InterPro" id="IPR002804">
    <property type="entry name" value="Archease"/>
</dbReference>
<dbReference type="InterPro" id="IPR036820">
    <property type="entry name" value="Archease_dom_sf"/>
</dbReference>
<dbReference type="Gene3D" id="3.55.10.10">
    <property type="entry name" value="Archease domain"/>
    <property type="match status" value="1"/>
</dbReference>
<proteinExistence type="inferred from homology"/>
<dbReference type="PANTHER" id="PTHR12682">
    <property type="entry name" value="ARCHEASE"/>
    <property type="match status" value="1"/>
</dbReference>
<dbReference type="GO" id="GO:0046872">
    <property type="term" value="F:metal ion binding"/>
    <property type="evidence" value="ECO:0007669"/>
    <property type="project" value="UniProtKB-KW"/>
</dbReference>
<feature type="domain" description="Archease" evidence="5">
    <location>
        <begin position="15"/>
        <end position="153"/>
    </location>
</feature>
<evidence type="ECO:0000256" key="1">
    <source>
        <dbReference type="ARBA" id="ARBA00007963"/>
    </source>
</evidence>
<dbReference type="SUPFAM" id="SSF69819">
    <property type="entry name" value="MTH1598-like"/>
    <property type="match status" value="1"/>
</dbReference>
<reference evidence="6 7" key="1">
    <citation type="journal article" date="2018" name="Biotechnol. Adv.">
        <title>Improved genomic resources and new bioinformatic workflow for the carcinogenic parasite Clonorchis sinensis: Biotechnological implications.</title>
        <authorList>
            <person name="Wang D."/>
            <person name="Korhonen P.K."/>
            <person name="Gasser R.B."/>
            <person name="Young N.D."/>
        </authorList>
    </citation>
    <scope>NUCLEOTIDE SEQUENCE [LARGE SCALE GENOMIC DNA]</scope>
    <source>
        <strain evidence="6">Cs-k2</strain>
    </source>
</reference>
<keyword evidence="3" id="KW-0479">Metal-binding</keyword>
<evidence type="ECO:0000313" key="7">
    <source>
        <dbReference type="Proteomes" id="UP000286415"/>
    </source>
</evidence>
<comment type="caution">
    <text evidence="6">The sequence shown here is derived from an EMBL/GenBank/DDBJ whole genome shotgun (WGS) entry which is preliminary data.</text>
</comment>
<protein>
    <submittedName>
        <fullName evidence="6">Protein archease</fullName>
    </submittedName>
</protein>
<keyword evidence="7" id="KW-1185">Reference proteome</keyword>
<gene>
    <name evidence="6" type="ORF">CSKR_204017</name>
</gene>
<dbReference type="GO" id="GO:0006388">
    <property type="term" value="P:tRNA splicing, via endonucleolytic cleavage and ligation"/>
    <property type="evidence" value="ECO:0007669"/>
    <property type="project" value="TreeGrafter"/>
</dbReference>
<dbReference type="GO" id="GO:0072669">
    <property type="term" value="C:tRNA-splicing ligase complex"/>
    <property type="evidence" value="ECO:0007669"/>
    <property type="project" value="TreeGrafter"/>
</dbReference>
<dbReference type="AlphaFoldDB" id="A0A8T1MY55"/>
<dbReference type="EMBL" id="NIRI02000010">
    <property type="protein sequence ID" value="KAG5454093.1"/>
    <property type="molecule type" value="Genomic_DNA"/>
</dbReference>
<evidence type="ECO:0000259" key="5">
    <source>
        <dbReference type="Pfam" id="PF01951"/>
    </source>
</evidence>
<reference evidence="6 7" key="2">
    <citation type="journal article" date="2021" name="Genomics">
        <title>High-quality reference genome for Clonorchis sinensis.</title>
        <authorList>
            <person name="Young N.D."/>
            <person name="Stroehlein A.J."/>
            <person name="Kinkar L."/>
            <person name="Wang T."/>
            <person name="Sohn W.M."/>
            <person name="Chang B.C.H."/>
            <person name="Kaur P."/>
            <person name="Weisz D."/>
            <person name="Dudchenko O."/>
            <person name="Aiden E.L."/>
            <person name="Korhonen P.K."/>
            <person name="Gasser R.B."/>
        </authorList>
    </citation>
    <scope>NUCLEOTIDE SEQUENCE [LARGE SCALE GENOMIC DNA]</scope>
    <source>
        <strain evidence="6">Cs-k2</strain>
    </source>
</reference>
<evidence type="ECO:0000256" key="3">
    <source>
        <dbReference type="ARBA" id="ARBA00022723"/>
    </source>
</evidence>
<evidence type="ECO:0000313" key="6">
    <source>
        <dbReference type="EMBL" id="KAG5454093.1"/>
    </source>
</evidence>
<dbReference type="PANTHER" id="PTHR12682:SF11">
    <property type="entry name" value="PROTEIN ARCHEASE"/>
    <property type="match status" value="1"/>
</dbReference>
<evidence type="ECO:0000256" key="4">
    <source>
        <dbReference type="ARBA" id="ARBA00022837"/>
    </source>
</evidence>
<keyword evidence="2" id="KW-0819">tRNA processing</keyword>
<accession>A0A8T1MY55</accession>
<name>A0A8T1MY55_CLOSI</name>
<dbReference type="Pfam" id="PF01951">
    <property type="entry name" value="Archease"/>
    <property type="match status" value="1"/>
</dbReference>
<dbReference type="FunFam" id="3.55.10.10:FF:000001">
    <property type="entry name" value="protein archease isoform X1"/>
    <property type="match status" value="1"/>
</dbReference>
<evidence type="ECO:0000256" key="2">
    <source>
        <dbReference type="ARBA" id="ARBA00022694"/>
    </source>
</evidence>
<dbReference type="Proteomes" id="UP000286415">
    <property type="component" value="Unassembled WGS sequence"/>
</dbReference>